<evidence type="ECO:0000313" key="2">
    <source>
        <dbReference type="EMBL" id="EMT54844.1"/>
    </source>
</evidence>
<dbReference type="AlphaFoldDB" id="M8DES1"/>
<sequence length="90" mass="10710">MSDLEAKIRLEVRFALLRDIIASYRIRLQEMERKVVELFAANQLAAISECMEEQQRIVRLIRKLEQFIKEWESVQDAGISHEPKREHTKT</sequence>
<accession>M8DES1</accession>
<keyword evidence="1" id="KW-0175">Coiled coil</keyword>
<feature type="coiled-coil region" evidence="1">
    <location>
        <begin position="21"/>
        <end position="70"/>
    </location>
</feature>
<proteinExistence type="predicted"/>
<evidence type="ECO:0000256" key="1">
    <source>
        <dbReference type="SAM" id="Coils"/>
    </source>
</evidence>
<reference evidence="2 3" key="1">
    <citation type="submission" date="2013-03" db="EMBL/GenBank/DDBJ databases">
        <title>Assembly of a new bacterial strain Brevibacillus borstelensis AK1.</title>
        <authorList>
            <person name="Rajan I."/>
            <person name="PoliReddy D."/>
            <person name="Sugumar T."/>
            <person name="Rathinam K."/>
            <person name="Alqarawi S."/>
            <person name="Khalil A.B."/>
            <person name="Sivakumar N."/>
        </authorList>
    </citation>
    <scope>NUCLEOTIDE SEQUENCE [LARGE SCALE GENOMIC DNA]</scope>
    <source>
        <strain evidence="2 3">AK1</strain>
    </source>
</reference>
<organism evidence="2 3">
    <name type="scientific">Brevibacillus borstelensis AK1</name>
    <dbReference type="NCBI Taxonomy" id="1300222"/>
    <lineage>
        <taxon>Bacteria</taxon>
        <taxon>Bacillati</taxon>
        <taxon>Bacillota</taxon>
        <taxon>Bacilli</taxon>
        <taxon>Bacillales</taxon>
        <taxon>Paenibacillaceae</taxon>
        <taxon>Brevibacillus</taxon>
    </lineage>
</organism>
<dbReference type="OrthoDB" id="2468341at2"/>
<comment type="caution">
    <text evidence="2">The sequence shown here is derived from an EMBL/GenBank/DDBJ whole genome shotgun (WGS) entry which is preliminary data.</text>
</comment>
<dbReference type="STRING" id="1300222.I532_04530"/>
<dbReference type="GeneID" id="89498802"/>
<protein>
    <submittedName>
        <fullName evidence="2">Uncharacterized protein</fullName>
    </submittedName>
</protein>
<evidence type="ECO:0000313" key="3">
    <source>
        <dbReference type="Proteomes" id="UP000012081"/>
    </source>
</evidence>
<dbReference type="PATRIC" id="fig|1300222.3.peg.938"/>
<dbReference type="RefSeq" id="WP_003386684.1">
    <property type="nucleotide sequence ID" value="NZ_APBN01000001.1"/>
</dbReference>
<dbReference type="Proteomes" id="UP000012081">
    <property type="component" value="Unassembled WGS sequence"/>
</dbReference>
<dbReference type="EMBL" id="APBN01000001">
    <property type="protein sequence ID" value="EMT54844.1"/>
    <property type="molecule type" value="Genomic_DNA"/>
</dbReference>
<name>M8DES1_9BACL</name>
<gene>
    <name evidence="2" type="ORF">I532_04530</name>
</gene>
<keyword evidence="3" id="KW-1185">Reference proteome</keyword>